<sequence length="109" mass="11454">MLHSGLDSVFLEGMVKQRLGEILAAEIFVISLLVSVAAIALIAECSSGCKRSAIPKAGATSSTLTTRQHQVPVYPQGQITMQAPSKPSAYITTGLQPQTWKQSVSGLVG</sequence>
<protein>
    <submittedName>
        <fullName evidence="2">Uncharacterized protein</fullName>
    </submittedName>
</protein>
<dbReference type="EMBL" id="CADCTY010001266">
    <property type="protein sequence ID" value="CAA9364923.1"/>
    <property type="molecule type" value="Genomic_DNA"/>
</dbReference>
<feature type="transmembrane region" description="Helical" evidence="1">
    <location>
        <begin position="22"/>
        <end position="43"/>
    </location>
</feature>
<organism evidence="2">
    <name type="scientific">uncultured Leptolyngbya sp</name>
    <dbReference type="NCBI Taxonomy" id="332963"/>
    <lineage>
        <taxon>Bacteria</taxon>
        <taxon>Bacillati</taxon>
        <taxon>Cyanobacteriota</taxon>
        <taxon>Cyanophyceae</taxon>
        <taxon>Leptolyngbyales</taxon>
        <taxon>Leptolyngbyaceae</taxon>
        <taxon>Leptolyngbya group</taxon>
        <taxon>Leptolyngbya</taxon>
        <taxon>environmental samples</taxon>
    </lineage>
</organism>
<keyword evidence="1" id="KW-0472">Membrane</keyword>
<gene>
    <name evidence="2" type="ORF">AVDCRST_MAG94-3641</name>
</gene>
<evidence type="ECO:0000256" key="1">
    <source>
        <dbReference type="SAM" id="Phobius"/>
    </source>
</evidence>
<keyword evidence="1" id="KW-0812">Transmembrane</keyword>
<name>A0A6J4MRY4_9CYAN</name>
<accession>A0A6J4MRY4</accession>
<proteinExistence type="predicted"/>
<evidence type="ECO:0000313" key="2">
    <source>
        <dbReference type="EMBL" id="CAA9364923.1"/>
    </source>
</evidence>
<dbReference type="AlphaFoldDB" id="A0A6J4MRY4"/>
<keyword evidence="1" id="KW-1133">Transmembrane helix</keyword>
<reference evidence="2" key="1">
    <citation type="submission" date="2020-02" db="EMBL/GenBank/DDBJ databases">
        <authorList>
            <person name="Meier V. D."/>
        </authorList>
    </citation>
    <scope>NUCLEOTIDE SEQUENCE</scope>
    <source>
        <strain evidence="2">AVDCRST_MAG94</strain>
    </source>
</reference>